<evidence type="ECO:0000313" key="3">
    <source>
        <dbReference type="Proteomes" id="UP000315700"/>
    </source>
</evidence>
<keyword evidence="1" id="KW-0812">Transmembrane</keyword>
<evidence type="ECO:0000313" key="2">
    <source>
        <dbReference type="EMBL" id="QDT52831.1"/>
    </source>
</evidence>
<keyword evidence="1" id="KW-1133">Transmembrane helix</keyword>
<organism evidence="2 3">
    <name type="scientific">Caulifigura coniformis</name>
    <dbReference type="NCBI Taxonomy" id="2527983"/>
    <lineage>
        <taxon>Bacteria</taxon>
        <taxon>Pseudomonadati</taxon>
        <taxon>Planctomycetota</taxon>
        <taxon>Planctomycetia</taxon>
        <taxon>Planctomycetales</taxon>
        <taxon>Planctomycetaceae</taxon>
        <taxon>Caulifigura</taxon>
    </lineage>
</organism>
<feature type="transmembrane region" description="Helical" evidence="1">
    <location>
        <begin position="12"/>
        <end position="33"/>
    </location>
</feature>
<evidence type="ECO:0000256" key="1">
    <source>
        <dbReference type="SAM" id="Phobius"/>
    </source>
</evidence>
<sequence>MIHEASRPNRKARRGIIAGCLLFVAPFAGWWYWPRGDARLVGKWQLEYKSLAPGFSGNGTLWLYSNGASHFVQKVNTVSASSPWWVSEGRLFLGETRDSSHPLRVAADWFFERTWHHPLPPGEVFDIVALGQQQITLRSATDGIATLTRIPE</sequence>
<dbReference type="InParanoid" id="A0A517S9N2"/>
<dbReference type="RefSeq" id="WP_145027518.1">
    <property type="nucleotide sequence ID" value="NZ_CP036271.1"/>
</dbReference>
<keyword evidence="1" id="KW-0472">Membrane</keyword>
<evidence type="ECO:0008006" key="4">
    <source>
        <dbReference type="Google" id="ProtNLM"/>
    </source>
</evidence>
<reference evidence="2 3" key="1">
    <citation type="submission" date="2019-02" db="EMBL/GenBank/DDBJ databases">
        <title>Deep-cultivation of Planctomycetes and their phenomic and genomic characterization uncovers novel biology.</title>
        <authorList>
            <person name="Wiegand S."/>
            <person name="Jogler M."/>
            <person name="Boedeker C."/>
            <person name="Pinto D."/>
            <person name="Vollmers J."/>
            <person name="Rivas-Marin E."/>
            <person name="Kohn T."/>
            <person name="Peeters S.H."/>
            <person name="Heuer A."/>
            <person name="Rast P."/>
            <person name="Oberbeckmann S."/>
            <person name="Bunk B."/>
            <person name="Jeske O."/>
            <person name="Meyerdierks A."/>
            <person name="Storesund J.E."/>
            <person name="Kallscheuer N."/>
            <person name="Luecker S."/>
            <person name="Lage O.M."/>
            <person name="Pohl T."/>
            <person name="Merkel B.J."/>
            <person name="Hornburger P."/>
            <person name="Mueller R.-W."/>
            <person name="Bruemmer F."/>
            <person name="Labrenz M."/>
            <person name="Spormann A.M."/>
            <person name="Op den Camp H."/>
            <person name="Overmann J."/>
            <person name="Amann R."/>
            <person name="Jetten M.S.M."/>
            <person name="Mascher T."/>
            <person name="Medema M.H."/>
            <person name="Devos D.P."/>
            <person name="Kaster A.-K."/>
            <person name="Ovreas L."/>
            <person name="Rohde M."/>
            <person name="Galperin M.Y."/>
            <person name="Jogler C."/>
        </authorList>
    </citation>
    <scope>NUCLEOTIDE SEQUENCE [LARGE SCALE GENOMIC DNA]</scope>
    <source>
        <strain evidence="2 3">Pan44</strain>
    </source>
</reference>
<proteinExistence type="predicted"/>
<keyword evidence="3" id="KW-1185">Reference proteome</keyword>
<name>A0A517S9N2_9PLAN</name>
<gene>
    <name evidence="2" type="ORF">Pan44_08440</name>
</gene>
<accession>A0A517S9N2</accession>
<dbReference type="Proteomes" id="UP000315700">
    <property type="component" value="Chromosome"/>
</dbReference>
<dbReference type="EMBL" id="CP036271">
    <property type="protein sequence ID" value="QDT52831.1"/>
    <property type="molecule type" value="Genomic_DNA"/>
</dbReference>
<dbReference type="KEGG" id="ccos:Pan44_08440"/>
<dbReference type="AlphaFoldDB" id="A0A517S9N2"/>
<protein>
    <recommendedName>
        <fullName evidence="4">Lipocalin-like domain-containing protein</fullName>
    </recommendedName>
</protein>